<feature type="transmembrane region" description="Helical" evidence="7">
    <location>
        <begin position="555"/>
        <end position="578"/>
    </location>
</feature>
<feature type="transmembrane region" description="Helical" evidence="7">
    <location>
        <begin position="466"/>
        <end position="487"/>
    </location>
</feature>
<keyword evidence="4 7" id="KW-1133">Transmembrane helix</keyword>
<feature type="domain" description="ABC3 transporter permease C-terminal" evidence="8">
    <location>
        <begin position="264"/>
        <end position="380"/>
    </location>
</feature>
<dbReference type="InterPro" id="IPR003838">
    <property type="entry name" value="ABC3_permease_C"/>
</dbReference>
<evidence type="ECO:0000256" key="1">
    <source>
        <dbReference type="ARBA" id="ARBA00004651"/>
    </source>
</evidence>
<evidence type="ECO:0000256" key="2">
    <source>
        <dbReference type="ARBA" id="ARBA00022475"/>
    </source>
</evidence>
<comment type="similarity">
    <text evidence="6">Belongs to the ABC-4 integral membrane protein family.</text>
</comment>
<keyword evidence="5 7" id="KW-0472">Membrane</keyword>
<accession>A0ABQ4ERB6</accession>
<dbReference type="Pfam" id="PF12704">
    <property type="entry name" value="MacB_PCD"/>
    <property type="match status" value="1"/>
</dbReference>
<dbReference type="Proteomes" id="UP000621500">
    <property type="component" value="Unassembled WGS sequence"/>
</dbReference>
<dbReference type="RefSeq" id="WP_203858637.1">
    <property type="nucleotide sequence ID" value="NZ_BAAAZQ010000001.1"/>
</dbReference>
<dbReference type="InterPro" id="IPR050250">
    <property type="entry name" value="Macrolide_Exporter_MacB"/>
</dbReference>
<evidence type="ECO:0000256" key="3">
    <source>
        <dbReference type="ARBA" id="ARBA00022692"/>
    </source>
</evidence>
<evidence type="ECO:0000313" key="11">
    <source>
        <dbReference type="Proteomes" id="UP000621500"/>
    </source>
</evidence>
<keyword evidence="3 7" id="KW-0812">Transmembrane</keyword>
<protein>
    <recommendedName>
        <fullName evidence="12">ABC3 transporter permease protein domain-containing protein</fullName>
    </recommendedName>
</protein>
<evidence type="ECO:0000256" key="7">
    <source>
        <dbReference type="SAM" id="Phobius"/>
    </source>
</evidence>
<evidence type="ECO:0000259" key="8">
    <source>
        <dbReference type="Pfam" id="PF02687"/>
    </source>
</evidence>
<reference evidence="10 11" key="1">
    <citation type="submission" date="2021-01" db="EMBL/GenBank/DDBJ databases">
        <title>Whole genome shotgun sequence of Plantactinospora mayteni NBRC 109088.</title>
        <authorList>
            <person name="Komaki H."/>
            <person name="Tamura T."/>
        </authorList>
    </citation>
    <scope>NUCLEOTIDE SEQUENCE [LARGE SCALE GENOMIC DNA]</scope>
    <source>
        <strain evidence="10 11">NBRC 109088</strain>
    </source>
</reference>
<gene>
    <name evidence="10" type="ORF">Pma05_37330</name>
</gene>
<feature type="transmembrane region" description="Helical" evidence="7">
    <location>
        <begin position="302"/>
        <end position="331"/>
    </location>
</feature>
<feature type="transmembrane region" description="Helical" evidence="7">
    <location>
        <begin position="351"/>
        <end position="375"/>
    </location>
</feature>
<evidence type="ECO:0000259" key="9">
    <source>
        <dbReference type="Pfam" id="PF12704"/>
    </source>
</evidence>
<dbReference type="PANTHER" id="PTHR30572:SF4">
    <property type="entry name" value="ABC TRANSPORTER PERMEASE YTRF"/>
    <property type="match status" value="1"/>
</dbReference>
<feature type="transmembrane region" description="Helical" evidence="7">
    <location>
        <begin position="425"/>
        <end position="446"/>
    </location>
</feature>
<comment type="caution">
    <text evidence="10">The sequence shown here is derived from an EMBL/GenBank/DDBJ whole genome shotgun (WGS) entry which is preliminary data.</text>
</comment>
<organism evidence="10 11">
    <name type="scientific">Plantactinospora mayteni</name>
    <dbReference type="NCBI Taxonomy" id="566021"/>
    <lineage>
        <taxon>Bacteria</taxon>
        <taxon>Bacillati</taxon>
        <taxon>Actinomycetota</taxon>
        <taxon>Actinomycetes</taxon>
        <taxon>Micromonosporales</taxon>
        <taxon>Micromonosporaceae</taxon>
        <taxon>Plantactinospora</taxon>
    </lineage>
</organism>
<feature type="domain" description="ABC3 transporter permease C-terminal" evidence="8">
    <location>
        <begin position="472"/>
        <end position="582"/>
    </location>
</feature>
<dbReference type="EMBL" id="BONX01000023">
    <property type="protein sequence ID" value="GIG97160.1"/>
    <property type="molecule type" value="Genomic_DNA"/>
</dbReference>
<evidence type="ECO:0008006" key="12">
    <source>
        <dbReference type="Google" id="ProtNLM"/>
    </source>
</evidence>
<feature type="domain" description="MacB-like periplasmic core" evidence="9">
    <location>
        <begin position="27"/>
        <end position="169"/>
    </location>
</feature>
<feature type="transmembrane region" description="Helical" evidence="7">
    <location>
        <begin position="522"/>
        <end position="543"/>
    </location>
</feature>
<sequence>MAGRLLLVCRLMVRDLRRRRTETVLLLVAISAATATLTLGLALNNALAKPYERTRAATAGPDVVAMPGATGPQALAALAPLASAPGVTAHSGPYPIAYLMLTAHGKTVQVVVQGRDNSPAALDRPAVTTGTWVRPGGVVIEPTFANALGVRTGDTVAINGRPLRVVGTAVTAARAVYPNADWRFGPGSPLVQLAGLAWVDSSEIGVLADAKPPSYTLNLRFADPHASTSFRHMSRGGIEYTSWTQIAETDGRLVKQARLALLVGAWLLTALAVASVANIVAGRVVDQRRRVGLLKAVGAGPAMIAAVHLAEYLVIGLAAAGTGLTAGWLTAPALTNPGAGLLGSTGTHPPALRTVLAVTVLALAIAAAATLAPVLRAATTDTVHALADAATPPRRRRWRVWLSRRMPTALLIGVRVNARRPRRAHLVMVNTLITTTALAALFMGLAQDQQVRLGESELASPRNTRTLQAMFLVVVVLCVLALVNAIVSTWTAVLDARHPLAVARTLGATPAQVTAGMAVAQLLPAIPGVALGIPVGIGLYLVATPGQPQYAPASWMLAVALAVLFAVAVLTAIPALAATRHPVADALQ</sequence>
<keyword evidence="2" id="KW-1003">Cell membrane</keyword>
<dbReference type="Pfam" id="PF02687">
    <property type="entry name" value="FtsX"/>
    <property type="match status" value="2"/>
</dbReference>
<dbReference type="PANTHER" id="PTHR30572">
    <property type="entry name" value="MEMBRANE COMPONENT OF TRANSPORTER-RELATED"/>
    <property type="match status" value="1"/>
</dbReference>
<name>A0ABQ4ERB6_9ACTN</name>
<proteinExistence type="inferred from homology"/>
<comment type="subcellular location">
    <subcellularLocation>
        <location evidence="1">Cell membrane</location>
        <topology evidence="1">Multi-pass membrane protein</topology>
    </subcellularLocation>
</comment>
<evidence type="ECO:0000256" key="5">
    <source>
        <dbReference type="ARBA" id="ARBA00023136"/>
    </source>
</evidence>
<evidence type="ECO:0000256" key="4">
    <source>
        <dbReference type="ARBA" id="ARBA00022989"/>
    </source>
</evidence>
<dbReference type="InterPro" id="IPR025857">
    <property type="entry name" value="MacB_PCD"/>
</dbReference>
<feature type="transmembrane region" description="Helical" evidence="7">
    <location>
        <begin position="259"/>
        <end position="281"/>
    </location>
</feature>
<keyword evidence="11" id="KW-1185">Reference proteome</keyword>
<evidence type="ECO:0000256" key="6">
    <source>
        <dbReference type="ARBA" id="ARBA00038076"/>
    </source>
</evidence>
<evidence type="ECO:0000313" key="10">
    <source>
        <dbReference type="EMBL" id="GIG97160.1"/>
    </source>
</evidence>